<evidence type="ECO:0000256" key="3">
    <source>
        <dbReference type="ARBA" id="ARBA00023015"/>
    </source>
</evidence>
<dbReference type="InterPro" id="IPR036388">
    <property type="entry name" value="WH-like_DNA-bd_sf"/>
</dbReference>
<dbReference type="CDD" id="cd00383">
    <property type="entry name" value="trans_reg_C"/>
    <property type="match status" value="1"/>
</dbReference>
<dbReference type="PANTHER" id="PTHR48111">
    <property type="entry name" value="REGULATOR OF RPOS"/>
    <property type="match status" value="1"/>
</dbReference>
<protein>
    <submittedName>
        <fullName evidence="8">Two-component transcriptional response regulator, LuxR family</fullName>
    </submittedName>
</protein>
<dbReference type="InterPro" id="IPR011006">
    <property type="entry name" value="CheY-like_superfamily"/>
</dbReference>
<accession>A0A3B0Y4R8</accession>
<dbReference type="Pfam" id="PF00486">
    <property type="entry name" value="Trans_reg_C"/>
    <property type="match status" value="1"/>
</dbReference>
<dbReference type="PROSITE" id="PS51755">
    <property type="entry name" value="OMPR_PHOB"/>
    <property type="match status" value="1"/>
</dbReference>
<dbReference type="SUPFAM" id="SSF52172">
    <property type="entry name" value="CheY-like"/>
    <property type="match status" value="1"/>
</dbReference>
<dbReference type="Gene3D" id="3.40.50.2300">
    <property type="match status" value="1"/>
</dbReference>
<dbReference type="GO" id="GO:0005829">
    <property type="term" value="C:cytosol"/>
    <property type="evidence" value="ECO:0007669"/>
    <property type="project" value="TreeGrafter"/>
</dbReference>
<evidence type="ECO:0000313" key="8">
    <source>
        <dbReference type="EMBL" id="VAW70362.1"/>
    </source>
</evidence>
<dbReference type="PANTHER" id="PTHR48111:SF1">
    <property type="entry name" value="TWO-COMPONENT RESPONSE REGULATOR ORR33"/>
    <property type="match status" value="1"/>
</dbReference>
<evidence type="ECO:0000256" key="4">
    <source>
        <dbReference type="ARBA" id="ARBA00023125"/>
    </source>
</evidence>
<dbReference type="SMART" id="SM00862">
    <property type="entry name" value="Trans_reg_C"/>
    <property type="match status" value="1"/>
</dbReference>
<keyword evidence="1" id="KW-0597">Phosphoprotein</keyword>
<dbReference type="EMBL" id="UOFJ01000516">
    <property type="protein sequence ID" value="VAW70362.1"/>
    <property type="molecule type" value="Genomic_DNA"/>
</dbReference>
<keyword evidence="3" id="KW-0805">Transcription regulation</keyword>
<dbReference type="GO" id="GO:0000976">
    <property type="term" value="F:transcription cis-regulatory region binding"/>
    <property type="evidence" value="ECO:0007669"/>
    <property type="project" value="TreeGrafter"/>
</dbReference>
<keyword evidence="4" id="KW-0238">DNA-binding</keyword>
<evidence type="ECO:0000259" key="7">
    <source>
        <dbReference type="PROSITE" id="PS51755"/>
    </source>
</evidence>
<dbReference type="Gene3D" id="1.10.10.10">
    <property type="entry name" value="Winged helix-like DNA-binding domain superfamily/Winged helix DNA-binding domain"/>
    <property type="match status" value="1"/>
</dbReference>
<dbReference type="GO" id="GO:0000156">
    <property type="term" value="F:phosphorelay response regulator activity"/>
    <property type="evidence" value="ECO:0007669"/>
    <property type="project" value="TreeGrafter"/>
</dbReference>
<evidence type="ECO:0000256" key="2">
    <source>
        <dbReference type="ARBA" id="ARBA00023012"/>
    </source>
</evidence>
<evidence type="ECO:0000256" key="5">
    <source>
        <dbReference type="ARBA" id="ARBA00023163"/>
    </source>
</evidence>
<dbReference type="Pfam" id="PF00072">
    <property type="entry name" value="Response_reg"/>
    <property type="match status" value="1"/>
</dbReference>
<dbReference type="GO" id="GO:0032993">
    <property type="term" value="C:protein-DNA complex"/>
    <property type="evidence" value="ECO:0007669"/>
    <property type="project" value="TreeGrafter"/>
</dbReference>
<proteinExistence type="predicted"/>
<dbReference type="GO" id="GO:0006355">
    <property type="term" value="P:regulation of DNA-templated transcription"/>
    <property type="evidence" value="ECO:0007669"/>
    <property type="project" value="InterPro"/>
</dbReference>
<dbReference type="InterPro" id="IPR001789">
    <property type="entry name" value="Sig_transdc_resp-reg_receiver"/>
</dbReference>
<keyword evidence="2" id="KW-0902">Two-component regulatory system</keyword>
<dbReference type="SMART" id="SM00448">
    <property type="entry name" value="REC"/>
    <property type="match status" value="1"/>
</dbReference>
<organism evidence="8">
    <name type="scientific">hydrothermal vent metagenome</name>
    <dbReference type="NCBI Taxonomy" id="652676"/>
    <lineage>
        <taxon>unclassified sequences</taxon>
        <taxon>metagenomes</taxon>
        <taxon>ecological metagenomes</taxon>
    </lineage>
</organism>
<dbReference type="InterPro" id="IPR039420">
    <property type="entry name" value="WalR-like"/>
</dbReference>
<reference evidence="8" key="1">
    <citation type="submission" date="2018-06" db="EMBL/GenBank/DDBJ databases">
        <authorList>
            <person name="Zhirakovskaya E."/>
        </authorList>
    </citation>
    <scope>NUCLEOTIDE SEQUENCE</scope>
</reference>
<sequence>MKLLIIEDSSRLRASLVAGFTRLGCAIDCTGDGDEGLSYAMLNHYDVIILDLMLPGMDGLSLLKELRNHHRDDYVLILSAKDRVEDRVVCLNAGADDYMVKPFSFDELHARLLTLTRRKYNAGSPRICFGDLVVDLMMRQVSINKVEPGLTPTEYQIIEYLALNANQVISYGSLSEQMHSSQSSVATRNTLEVHISSLRKKLKSAGITGLIKTKRGFGYYISDR</sequence>
<feature type="domain" description="OmpR/PhoB-type" evidence="7">
    <location>
        <begin position="124"/>
        <end position="223"/>
    </location>
</feature>
<name>A0A3B0Y4R8_9ZZZZ</name>
<feature type="domain" description="Response regulatory" evidence="6">
    <location>
        <begin position="2"/>
        <end position="116"/>
    </location>
</feature>
<gene>
    <name evidence="8" type="ORF">MNBD_GAMMA10-696</name>
</gene>
<keyword evidence="5" id="KW-0804">Transcription</keyword>
<dbReference type="InterPro" id="IPR001867">
    <property type="entry name" value="OmpR/PhoB-type_DNA-bd"/>
</dbReference>
<evidence type="ECO:0000259" key="6">
    <source>
        <dbReference type="PROSITE" id="PS50110"/>
    </source>
</evidence>
<evidence type="ECO:0000256" key="1">
    <source>
        <dbReference type="ARBA" id="ARBA00022553"/>
    </source>
</evidence>
<dbReference type="AlphaFoldDB" id="A0A3B0Y4R8"/>
<dbReference type="PROSITE" id="PS50110">
    <property type="entry name" value="RESPONSE_REGULATORY"/>
    <property type="match status" value="1"/>
</dbReference>